<reference evidence="15" key="2">
    <citation type="submission" date="2025-08" db="UniProtKB">
        <authorList>
            <consortium name="RefSeq"/>
        </authorList>
    </citation>
    <scope>IDENTIFICATION</scope>
    <source>
        <tissue evidence="15">Young leaves</tissue>
    </source>
</reference>
<evidence type="ECO:0000259" key="11">
    <source>
        <dbReference type="Pfam" id="PF00999"/>
    </source>
</evidence>
<keyword evidence="8 10" id="KW-0472">Membrane</keyword>
<name>A0A8B8KIH8_ABRPR</name>
<evidence type="ECO:0000313" key="14">
    <source>
        <dbReference type="Proteomes" id="UP000694853"/>
    </source>
</evidence>
<dbReference type="GO" id="GO:0006813">
    <property type="term" value="P:potassium ion transport"/>
    <property type="evidence" value="ECO:0007669"/>
    <property type="project" value="UniProtKB-KW"/>
</dbReference>
<dbReference type="Pfam" id="PF00999">
    <property type="entry name" value="Na_H_Exchanger"/>
    <property type="match status" value="1"/>
</dbReference>
<evidence type="ECO:0000256" key="2">
    <source>
        <dbReference type="ARBA" id="ARBA00022448"/>
    </source>
</evidence>
<evidence type="ECO:0000256" key="7">
    <source>
        <dbReference type="ARBA" id="ARBA00023065"/>
    </source>
</evidence>
<keyword evidence="6 10" id="KW-1133">Transmembrane helix</keyword>
<organism evidence="14 15">
    <name type="scientific">Abrus precatorius</name>
    <name type="common">Indian licorice</name>
    <name type="synonym">Glycine abrus</name>
    <dbReference type="NCBI Taxonomy" id="3816"/>
    <lineage>
        <taxon>Eukaryota</taxon>
        <taxon>Viridiplantae</taxon>
        <taxon>Streptophyta</taxon>
        <taxon>Embryophyta</taxon>
        <taxon>Tracheophyta</taxon>
        <taxon>Spermatophyta</taxon>
        <taxon>Magnoliopsida</taxon>
        <taxon>eudicotyledons</taxon>
        <taxon>Gunneridae</taxon>
        <taxon>Pentapetalae</taxon>
        <taxon>rosids</taxon>
        <taxon>fabids</taxon>
        <taxon>Fabales</taxon>
        <taxon>Fabaceae</taxon>
        <taxon>Papilionoideae</taxon>
        <taxon>50 kb inversion clade</taxon>
        <taxon>NPAAA clade</taxon>
        <taxon>indigoferoid/millettioid clade</taxon>
        <taxon>Abreae</taxon>
        <taxon>Abrus</taxon>
    </lineage>
</organism>
<dbReference type="KEGG" id="aprc:113855624"/>
<evidence type="ECO:0000313" key="15">
    <source>
        <dbReference type="RefSeq" id="XP_027343058.1"/>
    </source>
</evidence>
<feature type="transmembrane region" description="Helical" evidence="10">
    <location>
        <begin position="33"/>
        <end position="50"/>
    </location>
</feature>
<dbReference type="AlphaFoldDB" id="A0A8B8KIH8"/>
<keyword evidence="5" id="KW-0630">Potassium</keyword>
<feature type="transmembrane region" description="Helical" evidence="10">
    <location>
        <begin position="392"/>
        <end position="425"/>
    </location>
</feature>
<protein>
    <submittedName>
        <fullName evidence="15">Cation/H(+) antiporter 28-like</fullName>
    </submittedName>
</protein>
<feature type="transmembrane region" description="Helical" evidence="10">
    <location>
        <begin position="303"/>
        <end position="325"/>
    </location>
</feature>
<dbReference type="Pfam" id="PF23256">
    <property type="entry name" value="CHX17_2nd"/>
    <property type="match status" value="1"/>
</dbReference>
<dbReference type="GO" id="GO:0012505">
    <property type="term" value="C:endomembrane system"/>
    <property type="evidence" value="ECO:0007669"/>
    <property type="project" value="TreeGrafter"/>
</dbReference>
<feature type="transmembrane region" description="Helical" evidence="10">
    <location>
        <begin position="84"/>
        <end position="107"/>
    </location>
</feature>
<keyword evidence="2" id="KW-0813">Transport</keyword>
<evidence type="ECO:0000256" key="1">
    <source>
        <dbReference type="ARBA" id="ARBA00004141"/>
    </source>
</evidence>
<dbReference type="RefSeq" id="XP_027343058.1">
    <property type="nucleotide sequence ID" value="XM_027487257.1"/>
</dbReference>
<dbReference type="GO" id="GO:1902600">
    <property type="term" value="P:proton transmembrane transport"/>
    <property type="evidence" value="ECO:0007669"/>
    <property type="project" value="InterPro"/>
</dbReference>
<evidence type="ECO:0000256" key="8">
    <source>
        <dbReference type="ARBA" id="ARBA00023136"/>
    </source>
</evidence>
<dbReference type="OrthoDB" id="754456at2759"/>
<dbReference type="PANTHER" id="PTHR32468">
    <property type="entry name" value="CATION/H + ANTIPORTER"/>
    <property type="match status" value="1"/>
</dbReference>
<proteinExistence type="inferred from homology"/>
<evidence type="ECO:0000259" key="12">
    <source>
        <dbReference type="Pfam" id="PF23256"/>
    </source>
</evidence>
<dbReference type="InterPro" id="IPR006153">
    <property type="entry name" value="Cation/H_exchanger_TM"/>
</dbReference>
<dbReference type="GeneID" id="113855624"/>
<dbReference type="Pfam" id="PF23259">
    <property type="entry name" value="CHX17_C"/>
    <property type="match status" value="1"/>
</dbReference>
<evidence type="ECO:0000256" key="9">
    <source>
        <dbReference type="ARBA" id="ARBA00038341"/>
    </source>
</evidence>
<dbReference type="Proteomes" id="UP000694853">
    <property type="component" value="Unplaced"/>
</dbReference>
<dbReference type="InterPro" id="IPR057291">
    <property type="entry name" value="CHX17_2nd"/>
</dbReference>
<feature type="domain" description="Cation/H(+) antiporter central" evidence="12">
    <location>
        <begin position="512"/>
        <end position="619"/>
    </location>
</feature>
<gene>
    <name evidence="15" type="primary">LOC113855624</name>
</gene>
<dbReference type="InterPro" id="IPR038770">
    <property type="entry name" value="Na+/solute_symporter_sf"/>
</dbReference>
<feature type="transmembrane region" description="Helical" evidence="10">
    <location>
        <begin position="346"/>
        <end position="372"/>
    </location>
</feature>
<sequence length="797" mass="88683">MAFGLPKEAMEALEPTICGDKLGVLIMEVAKNFALFIGMVIACNVLHFLLRPFSQPRITSDIIVGLIMGNIKFVRKLFERFNRTFGFIIDFGMICYMFALGIEMDPYVIFERPHRHTKVAFAGVICTFIVAGILTPMFEYFPSEHKLLGFTICLSTMLSSTDSPVLTRLITQMKIGKSDIGKLVIAAGVHSDFLCYLFLTIGYIVLPLPQFCQNLQGKIVLKKILITTFIIAGEVLVTALVSPFILNWVNNENPEGRPMKGQHLVLSIAFMVLMCASSTLYNYSPILSAFLVGLYIPREGRLSKWVITKINYMLSTIFFPIFFLWMGYEANFKRFEVHDFDTWVRLLILLAVLIVGKVAGTVVSGAMLGIHWPESVAIGLLLMTKGHLHIYLAVKVIGCGGTSLSTGIVMIIVIFLTVVPTPTVVTHIIRRAKRRAPTHRLALQLLDPTSELRILLCVHGPQNVPASINLVEITKGIADSGILVYVTDMIELTQEISATLERDEGMQTATVKDKEVMDMRDQVTNSFQAYVVENGDGITLKRTMVLSTINDMPQDICVIAEDLMIALIILPFHRSQRQDGTLDGGNPGFRYVNRKVLRSAPCSVGILVDRGLGSFEQLSRCQVPLNVAVIFIGGKDDREALAYAGRVSRHPGVKLTVIRFLVDNSAESSRLVGYRIILPEQEKEMQLDDECFAQFYERHVIGGRISYQEKHLANAAETFSTLRSFEGHYSLVIVGREGGVNSILTRGMNDWEQCPELGPIGDVLSGPDFSMTVSVLIIQQHRIKGEIDGLDEDFSVI</sequence>
<feature type="domain" description="Cation/H+ exchanger transmembrane" evidence="11">
    <location>
        <begin position="48"/>
        <end position="428"/>
    </location>
</feature>
<comment type="similarity">
    <text evidence="9">Belongs to the monovalent cation:proton antiporter 2 (CPA2) transporter (TC 2.A.37) family. CHX (TC 2.A.37.4) subfamily.</text>
</comment>
<dbReference type="GO" id="GO:0006885">
    <property type="term" value="P:regulation of pH"/>
    <property type="evidence" value="ECO:0007669"/>
    <property type="project" value="TreeGrafter"/>
</dbReference>
<feature type="transmembrane region" description="Helical" evidence="10">
    <location>
        <begin position="224"/>
        <end position="249"/>
    </location>
</feature>
<keyword evidence="7" id="KW-0406">Ion transport</keyword>
<dbReference type="InterPro" id="IPR050794">
    <property type="entry name" value="CPA2_transporter"/>
</dbReference>
<keyword evidence="14" id="KW-1185">Reference proteome</keyword>
<dbReference type="FunFam" id="1.20.1530.20:FF:000025">
    <property type="entry name" value="Cation/H(+) antiporter 28"/>
    <property type="match status" value="1"/>
</dbReference>
<feature type="domain" description="Cation/H(+) antiporter C-terminal" evidence="13">
    <location>
        <begin position="625"/>
        <end position="781"/>
    </location>
</feature>
<dbReference type="Gene3D" id="1.20.1530.20">
    <property type="match status" value="1"/>
</dbReference>
<feature type="transmembrane region" description="Helical" evidence="10">
    <location>
        <begin position="261"/>
        <end position="283"/>
    </location>
</feature>
<comment type="subcellular location">
    <subcellularLocation>
        <location evidence="1">Membrane</location>
        <topology evidence="1">Multi-pass membrane protein</topology>
    </subcellularLocation>
</comment>
<evidence type="ECO:0000256" key="10">
    <source>
        <dbReference type="SAM" id="Phobius"/>
    </source>
</evidence>
<dbReference type="GO" id="GO:0015297">
    <property type="term" value="F:antiporter activity"/>
    <property type="evidence" value="ECO:0007669"/>
    <property type="project" value="InterPro"/>
</dbReference>
<dbReference type="InterPro" id="IPR057290">
    <property type="entry name" value="CHX17_C"/>
</dbReference>
<dbReference type="PANTHER" id="PTHR32468:SF145">
    <property type="entry name" value="CATION_H(+) ANTIPORTER 28"/>
    <property type="match status" value="1"/>
</dbReference>
<evidence type="ECO:0000256" key="4">
    <source>
        <dbReference type="ARBA" id="ARBA00022692"/>
    </source>
</evidence>
<feature type="transmembrane region" description="Helical" evidence="10">
    <location>
        <begin position="119"/>
        <end position="141"/>
    </location>
</feature>
<dbReference type="GO" id="GO:0016020">
    <property type="term" value="C:membrane"/>
    <property type="evidence" value="ECO:0007669"/>
    <property type="project" value="UniProtKB-SubCell"/>
</dbReference>
<evidence type="ECO:0000259" key="13">
    <source>
        <dbReference type="Pfam" id="PF23259"/>
    </source>
</evidence>
<accession>A0A8B8KIH8</accession>
<evidence type="ECO:0000256" key="3">
    <source>
        <dbReference type="ARBA" id="ARBA00022538"/>
    </source>
</evidence>
<reference evidence="14" key="1">
    <citation type="journal article" date="2019" name="Toxins">
        <title>Detection of Abrin-Like and Prepropulchellin-Like Toxin Genes and Transcripts Using Whole Genome Sequencing and Full-Length Transcript Sequencing of Abrus precatorius.</title>
        <authorList>
            <person name="Hovde B.T."/>
            <person name="Daligault H.E."/>
            <person name="Hanschen E.R."/>
            <person name="Kunde Y.A."/>
            <person name="Johnson M.B."/>
            <person name="Starkenburg S.R."/>
            <person name="Johnson S.L."/>
        </authorList>
    </citation>
    <scope>NUCLEOTIDE SEQUENCE [LARGE SCALE GENOMIC DNA]</scope>
</reference>
<keyword evidence="4 10" id="KW-0812">Transmembrane</keyword>
<feature type="transmembrane region" description="Helical" evidence="10">
    <location>
        <begin position="183"/>
        <end position="204"/>
    </location>
</feature>
<keyword evidence="3" id="KW-0633">Potassium transport</keyword>
<evidence type="ECO:0000256" key="5">
    <source>
        <dbReference type="ARBA" id="ARBA00022958"/>
    </source>
</evidence>
<evidence type="ECO:0000256" key="6">
    <source>
        <dbReference type="ARBA" id="ARBA00022989"/>
    </source>
</evidence>